<feature type="transmembrane region" description="Helical" evidence="10">
    <location>
        <begin position="820"/>
        <end position="846"/>
    </location>
</feature>
<keyword evidence="5 10" id="KW-0472">Membrane</keyword>
<evidence type="ECO:0000256" key="5">
    <source>
        <dbReference type="ARBA" id="ARBA00023136"/>
    </source>
</evidence>
<keyword evidence="2" id="KW-1003">Cell membrane</keyword>
<feature type="transmembrane region" description="Helical" evidence="10">
    <location>
        <begin position="777"/>
        <end position="799"/>
    </location>
</feature>
<name>A0A8D2LWR6_VARKO</name>
<gene>
    <name evidence="12" type="primary">PTCHD3</name>
</gene>
<evidence type="ECO:0000256" key="2">
    <source>
        <dbReference type="ARBA" id="ARBA00022475"/>
    </source>
</evidence>
<accession>A0A8D2LWR6</accession>
<feature type="transmembrane region" description="Helical" evidence="10">
    <location>
        <begin position="437"/>
        <end position="460"/>
    </location>
</feature>
<keyword evidence="4 10" id="KW-1133">Transmembrane helix</keyword>
<feature type="transmembrane region" description="Helical" evidence="10">
    <location>
        <begin position="406"/>
        <end position="425"/>
    </location>
</feature>
<feature type="domain" description="SSD" evidence="11">
    <location>
        <begin position="303"/>
        <end position="460"/>
    </location>
</feature>
<comment type="similarity">
    <text evidence="1">Belongs to the patched family.</text>
</comment>
<dbReference type="FunFam" id="1.20.1640.10:FF:000013">
    <property type="entry name" value="PaTched Related family"/>
    <property type="match status" value="1"/>
</dbReference>
<evidence type="ECO:0000256" key="4">
    <source>
        <dbReference type="ARBA" id="ARBA00022989"/>
    </source>
</evidence>
<dbReference type="SUPFAM" id="SSF82866">
    <property type="entry name" value="Multidrug efflux transporter AcrB transmembrane domain"/>
    <property type="match status" value="2"/>
</dbReference>
<dbReference type="OMA" id="MWHITFF"/>
<evidence type="ECO:0000313" key="13">
    <source>
        <dbReference type="Proteomes" id="UP000694545"/>
    </source>
</evidence>
<keyword evidence="13" id="KW-1185">Reference proteome</keyword>
<feature type="transmembrane region" description="Helical" evidence="10">
    <location>
        <begin position="852"/>
        <end position="877"/>
    </location>
</feature>
<evidence type="ECO:0000256" key="6">
    <source>
        <dbReference type="ARBA" id="ARBA00023180"/>
    </source>
</evidence>
<evidence type="ECO:0000256" key="10">
    <source>
        <dbReference type="SAM" id="Phobius"/>
    </source>
</evidence>
<protein>
    <recommendedName>
        <fullName evidence="9">Patched domain-containing protein 3</fullName>
    </recommendedName>
</protein>
<feature type="transmembrane region" description="Helical" evidence="10">
    <location>
        <begin position="302"/>
        <end position="320"/>
    </location>
</feature>
<keyword evidence="3 10" id="KW-0812">Transmembrane</keyword>
<proteinExistence type="inferred from homology"/>
<evidence type="ECO:0000313" key="12">
    <source>
        <dbReference type="Ensembl" id="ENSVKKP00000027451.1"/>
    </source>
</evidence>
<evidence type="ECO:0000256" key="7">
    <source>
        <dbReference type="ARBA" id="ARBA00057027"/>
    </source>
</evidence>
<evidence type="ECO:0000256" key="8">
    <source>
        <dbReference type="ARBA" id="ARBA00060429"/>
    </source>
</evidence>
<feature type="transmembrane region" description="Helical" evidence="10">
    <location>
        <begin position="751"/>
        <end position="771"/>
    </location>
</feature>
<dbReference type="Ensembl" id="ENSVKKT00000028119.1">
    <property type="protein sequence ID" value="ENSVKKP00000027451.1"/>
    <property type="gene ID" value="ENSVKKG00000017853.1"/>
</dbReference>
<dbReference type="InterPro" id="IPR000731">
    <property type="entry name" value="SSD"/>
</dbReference>
<dbReference type="PROSITE" id="PS50156">
    <property type="entry name" value="SSD"/>
    <property type="match status" value="1"/>
</dbReference>
<dbReference type="AlphaFoldDB" id="A0A8D2LWR6"/>
<dbReference type="InterPro" id="IPR003392">
    <property type="entry name" value="PTHD_SSD"/>
</dbReference>
<feature type="transmembrane region" description="Helical" evidence="10">
    <location>
        <begin position="368"/>
        <end position="386"/>
    </location>
</feature>
<dbReference type="PANTHER" id="PTHR10796">
    <property type="entry name" value="PATCHED-RELATED"/>
    <property type="match status" value="1"/>
</dbReference>
<evidence type="ECO:0000256" key="9">
    <source>
        <dbReference type="ARBA" id="ARBA00074262"/>
    </source>
</evidence>
<dbReference type="Pfam" id="PF02460">
    <property type="entry name" value="Patched"/>
    <property type="match status" value="1"/>
</dbReference>
<dbReference type="InterPro" id="IPR051697">
    <property type="entry name" value="Patched_domain-protein"/>
</dbReference>
<dbReference type="GO" id="GO:0016020">
    <property type="term" value="C:membrane"/>
    <property type="evidence" value="ECO:0007669"/>
    <property type="project" value="InterPro"/>
</dbReference>
<feature type="transmembrane region" description="Helical" evidence="10">
    <location>
        <begin position="332"/>
        <end position="362"/>
    </location>
</feature>
<dbReference type="Gene3D" id="1.20.1640.10">
    <property type="entry name" value="Multidrug efflux transporter AcrB transmembrane domain"/>
    <property type="match status" value="2"/>
</dbReference>
<keyword evidence="6" id="KW-0325">Glycoprotein</keyword>
<feature type="transmembrane region" description="Helical" evidence="10">
    <location>
        <begin position="726"/>
        <end position="744"/>
    </location>
</feature>
<evidence type="ECO:0000259" key="11">
    <source>
        <dbReference type="PROSITE" id="PS50156"/>
    </source>
</evidence>
<evidence type="ECO:0000256" key="3">
    <source>
        <dbReference type="ARBA" id="ARBA00022692"/>
    </source>
</evidence>
<dbReference type="PANTHER" id="PTHR10796:SF60">
    <property type="entry name" value="PATCHED DOMAIN-CONTAINING PROTEIN 3"/>
    <property type="match status" value="1"/>
</dbReference>
<dbReference type="Proteomes" id="UP000694545">
    <property type="component" value="Unplaced"/>
</dbReference>
<evidence type="ECO:0000256" key="1">
    <source>
        <dbReference type="ARBA" id="ARBA00005585"/>
    </source>
</evidence>
<comment type="function">
    <text evidence="7">May play a role in sperm development or sperm function. However, does not appear to have an essential role in spermatogenesis or male fertility.</text>
</comment>
<reference evidence="12" key="1">
    <citation type="submission" date="2025-08" db="UniProtKB">
        <authorList>
            <consortium name="Ensembl"/>
        </authorList>
    </citation>
    <scope>IDENTIFICATION</scope>
</reference>
<comment type="subcellular location">
    <subcellularLocation>
        <location evidence="8">Cell projection</location>
        <location evidence="8">Cilium</location>
        <location evidence="8">Flagellum membrane</location>
        <topology evidence="8">Multi-pass membrane protein</topology>
    </subcellularLocation>
</comment>
<sequence length="896" mass="99384">FRRVFKAIGARDDAFLSVLTRKQTGREMPDGCCHTDCVERPLSRALGALGALVGAHPWPFLLVPLVLSGALGTGFMFLSKNEDNNIERQFTPVGGPAKSERRFVQTHFPTDDAQRFSAERLTTEGTFASFIAVAPAGSDSLLTRAAFAELLALDAAVRALNATGPAAPQRSYDALCARNNGTCSSPNPLLSAVQGNPERIDMLLPALTFPLFQGRVFLGPFLGGVALGRGAGPARPVRKAKALRLFYFLQEDEASQRASELWLQAFLERIPGILETLNLSSIQVAYFTSLSRQEEFEKNTKGVIPLFSITYFLTIFFSIISCARVDCVRTKVWVATFGVVSSGLSVVSSFGLLLFCGVPFVITASNAPFLILGVGVDDMFIMVSCWQQTRVNDDVEKRMSKTYEEAAVSVTITTLTDVLSFYIGIATSFKSVQSFCLYTGTAFIFCYIYNLTFLGAVLALNGRREESNRHWLTYMKVKQESEDAQGCPYNACCVGGFFDKSTGVEIEHPMNGFFRKHYGPFLMHNWTKAFVVLLYLVYLGSSIYGCTQVKEGIDLRNLATDNSYIIPYYDWEKEYFSEYGPRVMVIVTESIPYWNSSVRADLENCLETLENSSYVEKNFSESWLRIYETLAKNMSLNINDHTIFINNLTLLFTVNPASKWDINISGTEIPASRFFIQTVNVSSAVDEKNLLNQLRGLAEDCRVPLMVYHPAFIYFDQYLVIIQNTIQNVAIATGAMLLISLLLIPNPLCSLWVTFAIASVIVGVTGFMAYWDVSLDSISMINLVICIGFSVDFSAHISYSFVASKKSEVNDKAVEALYHLGYPVLQGALSTLLGVAMLSSATSYIFRTFFKIMFLVILFGAVHGLIFIPVFLTFFGFCGRQALEQTPPVILDKDCP</sequence>
<reference evidence="12" key="2">
    <citation type="submission" date="2025-09" db="UniProtKB">
        <authorList>
            <consortium name="Ensembl"/>
        </authorList>
    </citation>
    <scope>IDENTIFICATION</scope>
</reference>
<organism evidence="12 13">
    <name type="scientific">Varanus komodoensis</name>
    <name type="common">Komodo dragon</name>
    <dbReference type="NCBI Taxonomy" id="61221"/>
    <lineage>
        <taxon>Eukaryota</taxon>
        <taxon>Metazoa</taxon>
        <taxon>Chordata</taxon>
        <taxon>Craniata</taxon>
        <taxon>Vertebrata</taxon>
        <taxon>Euteleostomi</taxon>
        <taxon>Lepidosauria</taxon>
        <taxon>Squamata</taxon>
        <taxon>Bifurcata</taxon>
        <taxon>Unidentata</taxon>
        <taxon>Episquamata</taxon>
        <taxon>Toxicofera</taxon>
        <taxon>Anguimorpha</taxon>
        <taxon>Paleoanguimorpha</taxon>
        <taxon>Varanoidea</taxon>
        <taxon>Varanidae</taxon>
        <taxon>Varanus</taxon>
    </lineage>
</organism>
<dbReference type="GO" id="GO:0097225">
    <property type="term" value="C:sperm midpiece"/>
    <property type="evidence" value="ECO:0007669"/>
    <property type="project" value="UniProtKB-ARBA"/>
</dbReference>
<feature type="transmembrane region" description="Helical" evidence="10">
    <location>
        <begin position="525"/>
        <end position="544"/>
    </location>
</feature>